<dbReference type="GeneID" id="106820294"/>
<protein>
    <submittedName>
        <fullName evidence="2">Uncharacterized protein LOC106820294</fullName>
    </submittedName>
</protein>
<organism evidence="1 2">
    <name type="scientific">Priapulus caudatus</name>
    <name type="common">Priapulid worm</name>
    <dbReference type="NCBI Taxonomy" id="37621"/>
    <lineage>
        <taxon>Eukaryota</taxon>
        <taxon>Metazoa</taxon>
        <taxon>Ecdysozoa</taxon>
        <taxon>Scalidophora</taxon>
        <taxon>Priapulida</taxon>
        <taxon>Priapulimorpha</taxon>
        <taxon>Priapulimorphida</taxon>
        <taxon>Priapulidae</taxon>
        <taxon>Priapulus</taxon>
    </lineage>
</organism>
<dbReference type="RefSeq" id="XP_014680301.1">
    <property type="nucleotide sequence ID" value="XM_014824815.1"/>
</dbReference>
<dbReference type="SUPFAM" id="SSF53448">
    <property type="entry name" value="Nucleotide-diphospho-sugar transferases"/>
    <property type="match status" value="1"/>
</dbReference>
<dbReference type="InterPro" id="IPR007577">
    <property type="entry name" value="GlycoTrfase_DXD_sugar-bd_CS"/>
</dbReference>
<dbReference type="PANTHER" id="PTHR46830">
    <property type="entry name" value="TRANSFERASE, PUTATIVE-RELATED"/>
    <property type="match status" value="1"/>
</dbReference>
<dbReference type="Proteomes" id="UP000695022">
    <property type="component" value="Unplaced"/>
</dbReference>
<dbReference type="Gene3D" id="3.90.550.20">
    <property type="match status" value="1"/>
</dbReference>
<dbReference type="PANTHER" id="PTHR46830:SF1">
    <property type="entry name" value="ALPHA-1,4-N-ACETYLGLUCOSAMINYLTRANSFERASE"/>
    <property type="match status" value="1"/>
</dbReference>
<reference evidence="2" key="1">
    <citation type="submission" date="2025-08" db="UniProtKB">
        <authorList>
            <consortium name="RefSeq"/>
        </authorList>
    </citation>
    <scope>IDENTIFICATION</scope>
</reference>
<accession>A0ABM1F780</accession>
<gene>
    <name evidence="2" type="primary">LOC106820294</name>
</gene>
<dbReference type="InterPro" id="IPR029044">
    <property type="entry name" value="Nucleotide-diphossugar_trans"/>
</dbReference>
<sequence length="341" mass="38148">MSARKGRGGGAGGHYHVLLCAALLCTVVVVATLWVITGGATSGRAAGYVTKPRPFSRHDSFDCRCPGIPPFDRSRWGVYGTTFPDPAPLPPPDGAEFLVPNLIHYVWLSGGGAPAAEIELPHLLGPLSALAVLRPRRIMLHCDRKPTGTWWDAMFRAVPVVVRVIRAHAAAASPEHAADIARLDALIEYGGVYLDFDVVALRSLDAWRRRPCTLAREGATLVNSGVIVAERNSSFLRRWRASYDADYRPESWNYNSGAVPMRMAERDPEQCHLVDTVWQRYDPAIFRGHVDLSEFYACHLFLWTWFPTRRPKLRVCDHALYNSTFGDLMRRFYVESVCREA</sequence>
<evidence type="ECO:0000313" key="1">
    <source>
        <dbReference type="Proteomes" id="UP000695022"/>
    </source>
</evidence>
<name>A0ABM1F780_PRICU</name>
<dbReference type="Pfam" id="PF04488">
    <property type="entry name" value="Gly_transf_sug"/>
    <property type="match status" value="1"/>
</dbReference>
<keyword evidence="1" id="KW-1185">Reference proteome</keyword>
<proteinExistence type="predicted"/>
<evidence type="ECO:0000313" key="2">
    <source>
        <dbReference type="RefSeq" id="XP_014680301.1"/>
    </source>
</evidence>